<feature type="domain" description="Rieske" evidence="5">
    <location>
        <begin position="78"/>
        <end position="151"/>
    </location>
</feature>
<keyword evidence="1" id="KW-0001">2Fe-2S</keyword>
<proteinExistence type="predicted"/>
<dbReference type="PROSITE" id="PS51296">
    <property type="entry name" value="RIESKE"/>
    <property type="match status" value="1"/>
</dbReference>
<dbReference type="Pfam" id="PF00355">
    <property type="entry name" value="Rieske"/>
    <property type="match status" value="1"/>
</dbReference>
<dbReference type="SUPFAM" id="SSF50022">
    <property type="entry name" value="ISP domain"/>
    <property type="match status" value="1"/>
</dbReference>
<keyword evidence="4" id="KW-0411">Iron-sulfur</keyword>
<accession>A0A4Q5LZ37</accession>
<dbReference type="Proteomes" id="UP000293162">
    <property type="component" value="Unassembled WGS sequence"/>
</dbReference>
<reference evidence="6 7" key="1">
    <citation type="submission" date="2019-02" db="EMBL/GenBank/DDBJ databases">
        <title>Bacterial novel species Emticicia sp. 17J42-9 isolated from soil.</title>
        <authorList>
            <person name="Jung H.-Y."/>
        </authorList>
    </citation>
    <scope>NUCLEOTIDE SEQUENCE [LARGE SCALE GENOMIC DNA]</scope>
    <source>
        <strain evidence="6 7">17J42-9</strain>
    </source>
</reference>
<evidence type="ECO:0000256" key="1">
    <source>
        <dbReference type="ARBA" id="ARBA00022714"/>
    </source>
</evidence>
<gene>
    <name evidence="6" type="ORF">EWM59_15115</name>
</gene>
<dbReference type="CDD" id="cd03467">
    <property type="entry name" value="Rieske"/>
    <property type="match status" value="1"/>
</dbReference>
<evidence type="ECO:0000259" key="5">
    <source>
        <dbReference type="PROSITE" id="PS51296"/>
    </source>
</evidence>
<keyword evidence="7" id="KW-1185">Reference proteome</keyword>
<evidence type="ECO:0000313" key="6">
    <source>
        <dbReference type="EMBL" id="RYU94837.1"/>
    </source>
</evidence>
<comment type="caution">
    <text evidence="6">The sequence shown here is derived from an EMBL/GenBank/DDBJ whole genome shotgun (WGS) entry which is preliminary data.</text>
</comment>
<dbReference type="EMBL" id="SEWF01000021">
    <property type="protein sequence ID" value="RYU94837.1"/>
    <property type="molecule type" value="Genomic_DNA"/>
</dbReference>
<organism evidence="6 7">
    <name type="scientific">Emticicia agri</name>
    <dbReference type="NCBI Taxonomy" id="2492393"/>
    <lineage>
        <taxon>Bacteria</taxon>
        <taxon>Pseudomonadati</taxon>
        <taxon>Bacteroidota</taxon>
        <taxon>Cytophagia</taxon>
        <taxon>Cytophagales</taxon>
        <taxon>Leadbetterellaceae</taxon>
        <taxon>Emticicia</taxon>
    </lineage>
</organism>
<dbReference type="InterPro" id="IPR036922">
    <property type="entry name" value="Rieske_2Fe-2S_sf"/>
</dbReference>
<dbReference type="OrthoDB" id="165343at2"/>
<dbReference type="RefSeq" id="WP_130022009.1">
    <property type="nucleotide sequence ID" value="NZ_SEWF01000021.1"/>
</dbReference>
<evidence type="ECO:0000256" key="2">
    <source>
        <dbReference type="ARBA" id="ARBA00022723"/>
    </source>
</evidence>
<protein>
    <submittedName>
        <fullName evidence="6">Rieske (2Fe-2S) protein</fullName>
    </submittedName>
</protein>
<dbReference type="AlphaFoldDB" id="A0A4Q5LZ37"/>
<dbReference type="GO" id="GO:0051537">
    <property type="term" value="F:2 iron, 2 sulfur cluster binding"/>
    <property type="evidence" value="ECO:0007669"/>
    <property type="project" value="UniProtKB-KW"/>
</dbReference>
<evidence type="ECO:0000256" key="4">
    <source>
        <dbReference type="ARBA" id="ARBA00023014"/>
    </source>
</evidence>
<dbReference type="InterPro" id="IPR017941">
    <property type="entry name" value="Rieske_2Fe-2S"/>
</dbReference>
<evidence type="ECO:0000256" key="3">
    <source>
        <dbReference type="ARBA" id="ARBA00023004"/>
    </source>
</evidence>
<dbReference type="Gene3D" id="2.102.10.10">
    <property type="entry name" value="Rieske [2Fe-2S] iron-sulphur domain"/>
    <property type="match status" value="1"/>
</dbReference>
<keyword evidence="3" id="KW-0408">Iron</keyword>
<keyword evidence="2" id="KW-0479">Metal-binding</keyword>
<name>A0A4Q5LZ37_9BACT</name>
<evidence type="ECO:0000313" key="7">
    <source>
        <dbReference type="Proteomes" id="UP000293162"/>
    </source>
</evidence>
<sequence length="155" mass="16791">MTPATDSKTIDRKEFMKQVGISFGAIMLMNCLQSCGGGEIPDPDPNGNSDKVDFTLDLNSSTYNTLKNKGGFVVVKPQNIIVAHTNTDTFIAVSSICTHESATIDYRASTNDFLCPNHQSEFKADGSVQKGPATTALKKYSVSSDLTNNTVRIFE</sequence>
<dbReference type="GO" id="GO:0046872">
    <property type="term" value="F:metal ion binding"/>
    <property type="evidence" value="ECO:0007669"/>
    <property type="project" value="UniProtKB-KW"/>
</dbReference>